<dbReference type="OrthoDB" id="9769541at2"/>
<dbReference type="PATRIC" id="fig|273678.4.peg.2999"/>
<dbReference type="PANTHER" id="PTHR43194">
    <property type="entry name" value="HYDROLASE ALPHA/BETA FOLD FAMILY"/>
    <property type="match status" value="1"/>
</dbReference>
<protein>
    <submittedName>
        <fullName evidence="2">Fluoroacetate dehalogenase</fullName>
        <ecNumber evidence="2">3.8.1.3</ecNumber>
    </submittedName>
</protein>
<dbReference type="Proteomes" id="UP000033900">
    <property type="component" value="Unassembled WGS sequence"/>
</dbReference>
<dbReference type="STRING" id="273678.RS84_02999"/>
<reference evidence="2 3" key="1">
    <citation type="submission" date="2015-02" db="EMBL/GenBank/DDBJ databases">
        <title>Draft genome sequences of ten Microbacterium spp. with emphasis on heavy metal contaminated environments.</title>
        <authorList>
            <person name="Corretto E."/>
        </authorList>
    </citation>
    <scope>NUCLEOTIDE SEQUENCE [LARGE SCALE GENOMIC DNA]</scope>
    <source>
        <strain evidence="2 3">SA35</strain>
    </source>
</reference>
<dbReference type="AlphaFoldDB" id="A0A0M2HN63"/>
<dbReference type="GO" id="GO:0018785">
    <property type="term" value="F:haloacetate dehalogenase activity"/>
    <property type="evidence" value="ECO:0007669"/>
    <property type="project" value="UniProtKB-EC"/>
</dbReference>
<dbReference type="InterPro" id="IPR029058">
    <property type="entry name" value="AB_hydrolase_fold"/>
</dbReference>
<feature type="domain" description="AB hydrolase-1" evidence="1">
    <location>
        <begin position="31"/>
        <end position="242"/>
    </location>
</feature>
<keyword evidence="2" id="KW-0378">Hydrolase</keyword>
<dbReference type="PANTHER" id="PTHR43194:SF5">
    <property type="entry name" value="PIMELOYL-[ACYL-CARRIER PROTEIN] METHYL ESTER ESTERASE"/>
    <property type="match status" value="1"/>
</dbReference>
<sequence length="254" mass="27010">MTAIGRRVEIGGLAFRVIQSTRPAGATAPAVVLIHGIGVSHRYLARLHDELSMTTAVASIDLPGFGGLPKPSGDVGIERMSAALGEIVAALGHERVVLVGHSMGAQWAIETASQRPEIASMVVAIGPVADDRHRTPASQARALAVDTLGETPAINAIVLADYLRCGIPWYLTQLRHMLAYPTEEKVAALTRPLLVVRGGSDPVAGRDWCRRLALRAPAGRLVEVPGGHHVVQQSSPRAVASAIRFHAEHFWPTP</sequence>
<accession>A0A0M2HN63</accession>
<dbReference type="InterPro" id="IPR000073">
    <property type="entry name" value="AB_hydrolase_1"/>
</dbReference>
<dbReference type="SUPFAM" id="SSF53474">
    <property type="entry name" value="alpha/beta-Hydrolases"/>
    <property type="match status" value="1"/>
</dbReference>
<dbReference type="EMBL" id="JYJB01000010">
    <property type="protein sequence ID" value="KJL46368.1"/>
    <property type="molecule type" value="Genomic_DNA"/>
</dbReference>
<evidence type="ECO:0000313" key="2">
    <source>
        <dbReference type="EMBL" id="KJL46368.1"/>
    </source>
</evidence>
<dbReference type="RefSeq" id="WP_045258562.1">
    <property type="nucleotide sequence ID" value="NZ_JYJB01000010.1"/>
</dbReference>
<comment type="caution">
    <text evidence="2">The sequence shown here is derived from an EMBL/GenBank/DDBJ whole genome shotgun (WGS) entry which is preliminary data.</text>
</comment>
<gene>
    <name evidence="2" type="primary">fac-dex_1</name>
    <name evidence="2" type="ORF">RS84_02999</name>
</gene>
<keyword evidence="3" id="KW-1185">Reference proteome</keyword>
<name>A0A0M2HN63_9MICO</name>
<evidence type="ECO:0000259" key="1">
    <source>
        <dbReference type="Pfam" id="PF12697"/>
    </source>
</evidence>
<dbReference type="Gene3D" id="3.40.50.1820">
    <property type="entry name" value="alpha/beta hydrolase"/>
    <property type="match status" value="1"/>
</dbReference>
<dbReference type="InterPro" id="IPR050228">
    <property type="entry name" value="Carboxylesterase_BioH"/>
</dbReference>
<organism evidence="2 3">
    <name type="scientific">Microbacterium hydrocarbonoxydans</name>
    <dbReference type="NCBI Taxonomy" id="273678"/>
    <lineage>
        <taxon>Bacteria</taxon>
        <taxon>Bacillati</taxon>
        <taxon>Actinomycetota</taxon>
        <taxon>Actinomycetes</taxon>
        <taxon>Micrococcales</taxon>
        <taxon>Microbacteriaceae</taxon>
        <taxon>Microbacterium</taxon>
    </lineage>
</organism>
<evidence type="ECO:0000313" key="3">
    <source>
        <dbReference type="Proteomes" id="UP000033900"/>
    </source>
</evidence>
<dbReference type="EC" id="3.8.1.3" evidence="2"/>
<dbReference type="Pfam" id="PF12697">
    <property type="entry name" value="Abhydrolase_6"/>
    <property type="match status" value="1"/>
</dbReference>
<proteinExistence type="predicted"/>